<dbReference type="AlphaFoldDB" id="A0ABD2Q9T7"/>
<comment type="caution">
    <text evidence="1">The sequence shown here is derived from an EMBL/GenBank/DDBJ whole genome shotgun (WGS) entry which is preliminary data.</text>
</comment>
<evidence type="ECO:0000313" key="1">
    <source>
        <dbReference type="EMBL" id="KAL3315997.1"/>
    </source>
</evidence>
<accession>A0ABD2Q9T7</accession>
<dbReference type="EMBL" id="JBJKFK010000625">
    <property type="protein sequence ID" value="KAL3315997.1"/>
    <property type="molecule type" value="Genomic_DNA"/>
</dbReference>
<evidence type="ECO:0000313" key="2">
    <source>
        <dbReference type="Proteomes" id="UP001626550"/>
    </source>
</evidence>
<dbReference type="Proteomes" id="UP001626550">
    <property type="component" value="Unassembled WGS sequence"/>
</dbReference>
<name>A0ABD2Q9T7_9PLAT</name>
<sequence length="659" mass="75110">MSNREELYSKFRICKCDFNEMKLSDEKTLFIILTSLFNRYKGDISDITSLNEFIPVLDFIFSQPLLQTYMKVDIDNPPASLLSFLHEINSFVKSLRIISSSNYIVYGISSISKVMVQLYAIQDAIQQNCLFKRDRIGELNLNKPIDADTVSLAQTLNTKNSKLSIKSVLKKSGKSPTKQTLTPEDKESKLLTEFESLPVHFLREFHHPVITCHLCEELEIQIYSIYEQLQLNSDPQPVKEDILNYFIRSYPIFTTSSEGPYFLSAPIVHCGINDQLAVPIHKRMPCSIQTFLEPVLDYMLPLVVAIMKGDTLTKCRMAFLENTGQEGMTQDLFVENTSSYLEIVRIFSKSMIEILTGDAPSLRNEAISASPLSDQLATLMYTCETGSLFLGDANEDKIYEENLRSLLQTCCDCIALFTVCRRMGAIFRQDMSLNISILSPLPCTTTEDISSQFLDLAKQYECTIRLLSERILQISLDYSFTNLLSTRFSKETPNAMDIAMLGRFFEYFIRETSIHLPCGLFRQIVALLYNQCFGTLVHEMLNLPGNKALHSRNELEAFKKDIQLLLRLTEFVVYHCTESTDEILGLSNLFVDLHNIHSLANRLAALSLVVCQPFDSILEAHQAGFYSSISESHDFKYNLCNWLYIANPISYNFIGQTKV</sequence>
<reference evidence="1 2" key="1">
    <citation type="submission" date="2024-11" db="EMBL/GenBank/DDBJ databases">
        <title>Adaptive evolution of stress response genes in parasites aligns with host niche diversity.</title>
        <authorList>
            <person name="Hahn C."/>
            <person name="Resl P."/>
        </authorList>
    </citation>
    <scope>NUCLEOTIDE SEQUENCE [LARGE SCALE GENOMIC DNA]</scope>
    <source>
        <strain evidence="1">EGGRZ-B1_66</strain>
        <tissue evidence="1">Body</tissue>
    </source>
</reference>
<keyword evidence="2" id="KW-1185">Reference proteome</keyword>
<protein>
    <submittedName>
        <fullName evidence="1">Uncharacterized protein</fullName>
    </submittedName>
</protein>
<gene>
    <name evidence="1" type="ORF">Ciccas_005367</name>
</gene>
<proteinExistence type="predicted"/>
<organism evidence="1 2">
    <name type="scientific">Cichlidogyrus casuarinus</name>
    <dbReference type="NCBI Taxonomy" id="1844966"/>
    <lineage>
        <taxon>Eukaryota</taxon>
        <taxon>Metazoa</taxon>
        <taxon>Spiralia</taxon>
        <taxon>Lophotrochozoa</taxon>
        <taxon>Platyhelminthes</taxon>
        <taxon>Monogenea</taxon>
        <taxon>Monopisthocotylea</taxon>
        <taxon>Dactylogyridea</taxon>
        <taxon>Ancyrocephalidae</taxon>
        <taxon>Cichlidogyrus</taxon>
    </lineage>
</organism>